<evidence type="ECO:0000256" key="7">
    <source>
        <dbReference type="ARBA" id="ARBA00022806"/>
    </source>
</evidence>
<dbReference type="PROSITE" id="PS51192">
    <property type="entry name" value="HELICASE_ATP_BIND_1"/>
    <property type="match status" value="1"/>
</dbReference>
<keyword evidence="6 13" id="KW-0378">Hydrolase</keyword>
<evidence type="ECO:0000313" key="14">
    <source>
        <dbReference type="Proteomes" id="UP000539953"/>
    </source>
</evidence>
<dbReference type="GO" id="GO:0003677">
    <property type="term" value="F:DNA binding"/>
    <property type="evidence" value="ECO:0007669"/>
    <property type="project" value="InterPro"/>
</dbReference>
<keyword evidence="5" id="KW-0547">Nucleotide-binding</keyword>
<evidence type="ECO:0000256" key="6">
    <source>
        <dbReference type="ARBA" id="ARBA00022801"/>
    </source>
</evidence>
<evidence type="ECO:0000259" key="10">
    <source>
        <dbReference type="PROSITE" id="PS51192"/>
    </source>
</evidence>
<dbReference type="SUPFAM" id="SSF109604">
    <property type="entry name" value="HD-domain/PDEase-like"/>
    <property type="match status" value="1"/>
</dbReference>
<keyword evidence="3" id="KW-0540">Nuclease</keyword>
<dbReference type="GO" id="GO:0005524">
    <property type="term" value="F:ATP binding"/>
    <property type="evidence" value="ECO:0007669"/>
    <property type="project" value="UniProtKB-KW"/>
</dbReference>
<dbReference type="RefSeq" id="WP_183329240.1">
    <property type="nucleotide sequence ID" value="NZ_JACHHK010000011.1"/>
</dbReference>
<reference evidence="13 14" key="1">
    <citation type="submission" date="2020-08" db="EMBL/GenBank/DDBJ databases">
        <title>Genomic Encyclopedia of Type Strains, Phase IV (KMG-IV): sequencing the most valuable type-strain genomes for metagenomic binning, comparative biology and taxonomic classification.</title>
        <authorList>
            <person name="Goeker M."/>
        </authorList>
    </citation>
    <scope>NUCLEOTIDE SEQUENCE [LARGE SCALE GENOMIC DNA]</scope>
    <source>
        <strain evidence="13 14">DSM 25799</strain>
    </source>
</reference>
<dbReference type="InterPro" id="IPR006474">
    <property type="entry name" value="Helicase_Cas3_CRISPR-ass_core"/>
</dbReference>
<evidence type="ECO:0000256" key="9">
    <source>
        <dbReference type="ARBA" id="ARBA00023118"/>
    </source>
</evidence>
<evidence type="ECO:0000256" key="8">
    <source>
        <dbReference type="ARBA" id="ARBA00022840"/>
    </source>
</evidence>
<keyword evidence="4" id="KW-0479">Metal-binding</keyword>
<evidence type="ECO:0000313" key="13">
    <source>
        <dbReference type="EMBL" id="MBB5183945.1"/>
    </source>
</evidence>
<evidence type="ECO:0000259" key="12">
    <source>
        <dbReference type="PROSITE" id="PS51643"/>
    </source>
</evidence>
<dbReference type="EC" id="3.6.4.-" evidence="13"/>
<evidence type="ECO:0000256" key="2">
    <source>
        <dbReference type="ARBA" id="ARBA00009046"/>
    </source>
</evidence>
<accession>A0A7W8CYG0</accession>
<dbReference type="InterPro" id="IPR006935">
    <property type="entry name" value="Helicase/UvrB_N"/>
</dbReference>
<dbReference type="InterPro" id="IPR038257">
    <property type="entry name" value="CRISPR-assoc_Cas3_HD_sf"/>
</dbReference>
<dbReference type="AlphaFoldDB" id="A0A7W8CYG0"/>
<keyword evidence="13" id="KW-0255">Endonuclease</keyword>
<dbReference type="Proteomes" id="UP000539953">
    <property type="component" value="Unassembled WGS sequence"/>
</dbReference>
<evidence type="ECO:0000256" key="5">
    <source>
        <dbReference type="ARBA" id="ARBA00022741"/>
    </source>
</evidence>
<dbReference type="NCBIfam" id="TIGR01587">
    <property type="entry name" value="cas3_core"/>
    <property type="match status" value="1"/>
</dbReference>
<dbReference type="InterPro" id="IPR006674">
    <property type="entry name" value="HD_domain"/>
</dbReference>
<dbReference type="NCBIfam" id="TIGR01596">
    <property type="entry name" value="cas3_HD"/>
    <property type="match status" value="1"/>
</dbReference>
<dbReference type="SUPFAM" id="SSF52540">
    <property type="entry name" value="P-loop containing nucleoside triphosphate hydrolases"/>
    <property type="match status" value="1"/>
</dbReference>
<dbReference type="GO" id="GO:0004386">
    <property type="term" value="F:helicase activity"/>
    <property type="evidence" value="ECO:0007669"/>
    <property type="project" value="UniProtKB-KW"/>
</dbReference>
<dbReference type="EMBL" id="JACHHK010000011">
    <property type="protein sequence ID" value="MBB5183945.1"/>
    <property type="molecule type" value="Genomic_DNA"/>
</dbReference>
<keyword evidence="14" id="KW-1185">Reference proteome</keyword>
<keyword evidence="7 13" id="KW-0347">Helicase</keyword>
<dbReference type="GO" id="GO:0046872">
    <property type="term" value="F:metal ion binding"/>
    <property type="evidence" value="ECO:0007669"/>
    <property type="project" value="UniProtKB-KW"/>
</dbReference>
<protein>
    <submittedName>
        <fullName evidence="13">CRISPR-associated endonuclease/helicase Cas3</fullName>
        <ecNumber evidence="13">3.1.-.-</ecNumber>
        <ecNumber evidence="13">3.6.4.-</ecNumber>
    </submittedName>
</protein>
<evidence type="ECO:0000256" key="4">
    <source>
        <dbReference type="ARBA" id="ARBA00022723"/>
    </source>
</evidence>
<dbReference type="InterPro" id="IPR027417">
    <property type="entry name" value="P-loop_NTPase"/>
</dbReference>
<gene>
    <name evidence="13" type="ORF">HNQ47_001993</name>
</gene>
<dbReference type="SMART" id="SM00487">
    <property type="entry name" value="DEXDc"/>
    <property type="match status" value="1"/>
</dbReference>
<organism evidence="13 14">
    <name type="scientific">Catenisphaera adipataccumulans</name>
    <dbReference type="NCBI Taxonomy" id="700500"/>
    <lineage>
        <taxon>Bacteria</taxon>
        <taxon>Bacillati</taxon>
        <taxon>Bacillota</taxon>
        <taxon>Erysipelotrichia</taxon>
        <taxon>Erysipelotrichales</taxon>
        <taxon>Erysipelotrichaceae</taxon>
        <taxon>Catenisphaera</taxon>
    </lineage>
</organism>
<dbReference type="SMART" id="SM00471">
    <property type="entry name" value="HDc"/>
    <property type="match status" value="1"/>
</dbReference>
<evidence type="ECO:0000259" key="11">
    <source>
        <dbReference type="PROSITE" id="PS51194"/>
    </source>
</evidence>
<dbReference type="InterPro" id="IPR014001">
    <property type="entry name" value="Helicase_ATP-bd"/>
</dbReference>
<dbReference type="Pfam" id="PF04851">
    <property type="entry name" value="ResIII"/>
    <property type="match status" value="1"/>
</dbReference>
<keyword evidence="8" id="KW-0067">ATP-binding</keyword>
<dbReference type="PANTHER" id="PTHR24031">
    <property type="entry name" value="RNA HELICASE"/>
    <property type="match status" value="1"/>
</dbReference>
<dbReference type="GO" id="GO:0016787">
    <property type="term" value="F:hydrolase activity"/>
    <property type="evidence" value="ECO:0007669"/>
    <property type="project" value="UniProtKB-KW"/>
</dbReference>
<dbReference type="InterPro" id="IPR003607">
    <property type="entry name" value="HD/PDEase_dom"/>
</dbReference>
<sequence>MILKKMDLLSNNDLYARISEVEGNPEEVKVQSLEEHLNSVAKIAMNICDVAELKELAYKIGLFHDLGKATKSWQEYLKQSYFGNWSSGKLDHSTLGGLKIEHDLSKKEEQLDCEIMELVVYSHHGMRDALNEMGESIFDIRRGKQNDEYKNILKDEKNNFQSTILINYLLSEKSDNKCENSYYAGALYRYFLSLLVDADRTDAACAAGSRPNEDLIVKQDFREFWDKRISQYEKYIDGFQSKTELDKLRGRISKVCKLYADNSERLIRLQSFTGSGKTLSSLRFALYRAKKENNRHIIVVAPYQSILDQTYHTYCEIFGSDNVLLHHSRVTFESEELNIKYDILTENYQNSPIVLTTMVQLLNSIFKSNLRDVRRFHSLANSVLIIDEVQSIPPNIIGLFNWAMNFLTKYLNTTVVLCSATHPKFDDDNMGNFKLSHSKDWDMIPSNPNLMLKRKRYKIVWDCWNDKLVSMNIQETADLIEKRLIDNHLKNMLVVVNTKGAANKLYHCLKEKNMNYTIYLLTTNIYPAERSRIIQELKEKLKTNEKIICVSTQLIEAGVDLSFVSAMRSLAGMDNILQIAGRCNRNGEIDCGLVQVIKISDKDENISKIQYIKQQQDIMVSVLSKCSDDMENSDLLLDDYYRKYNIKFKDELPYPIDKKRKNDYESVSEFLSVNRQAVSNRRSMNKKMQILSQSFKTAGDLFEVIDDKNMIPLVVDCDESDALINEYRISKSFRKKKDIIRRLQNYIVTVSKFTVEKLDEQGLIFNLDSENKHNILILNRKGYDSEIGVQPLDSLPFICI</sequence>
<dbReference type="CDD" id="cd09641">
    <property type="entry name" value="Cas3''_I"/>
    <property type="match status" value="1"/>
</dbReference>
<name>A0A7W8CYG0_9FIRM</name>
<dbReference type="Gene3D" id="3.40.50.300">
    <property type="entry name" value="P-loop containing nucleotide triphosphate hydrolases"/>
    <property type="match status" value="2"/>
</dbReference>
<dbReference type="Pfam" id="PF01966">
    <property type="entry name" value="HD"/>
    <property type="match status" value="1"/>
</dbReference>
<dbReference type="EC" id="3.1.-.-" evidence="13"/>
<dbReference type="Gene3D" id="1.10.3210.30">
    <property type="match status" value="1"/>
</dbReference>
<feature type="domain" description="HD Cas3-type" evidence="12">
    <location>
        <begin position="26"/>
        <end position="201"/>
    </location>
</feature>
<comment type="caution">
    <text evidence="13">The sequence shown here is derived from an EMBL/GenBank/DDBJ whole genome shotgun (WGS) entry which is preliminary data.</text>
</comment>
<evidence type="ECO:0000256" key="3">
    <source>
        <dbReference type="ARBA" id="ARBA00022722"/>
    </source>
</evidence>
<dbReference type="GO" id="GO:0004519">
    <property type="term" value="F:endonuclease activity"/>
    <property type="evidence" value="ECO:0007669"/>
    <property type="project" value="UniProtKB-KW"/>
</dbReference>
<dbReference type="InterPro" id="IPR054712">
    <property type="entry name" value="Cas3-like_dom"/>
</dbReference>
<dbReference type="PROSITE" id="PS51194">
    <property type="entry name" value="HELICASE_CTER"/>
    <property type="match status" value="1"/>
</dbReference>
<comment type="similarity">
    <text evidence="2">In the central section; belongs to the CRISPR-associated helicase Cas3 family.</text>
</comment>
<dbReference type="InterPro" id="IPR006483">
    <property type="entry name" value="CRISPR-assoc_Cas3_HD"/>
</dbReference>
<comment type="similarity">
    <text evidence="1">In the N-terminal section; belongs to the CRISPR-associated nuclease Cas3-HD family.</text>
</comment>
<dbReference type="GO" id="GO:0051607">
    <property type="term" value="P:defense response to virus"/>
    <property type="evidence" value="ECO:0007669"/>
    <property type="project" value="UniProtKB-KW"/>
</dbReference>
<dbReference type="PROSITE" id="PS51643">
    <property type="entry name" value="HD_CAS3"/>
    <property type="match status" value="1"/>
</dbReference>
<dbReference type="CDD" id="cd17930">
    <property type="entry name" value="DEXHc_cas3"/>
    <property type="match status" value="1"/>
</dbReference>
<keyword evidence="9" id="KW-0051">Antiviral defense</keyword>
<dbReference type="SMART" id="SM00490">
    <property type="entry name" value="HELICc"/>
    <property type="match status" value="1"/>
</dbReference>
<feature type="domain" description="Helicase C-terminal" evidence="11">
    <location>
        <begin position="484"/>
        <end position="631"/>
    </location>
</feature>
<proteinExistence type="inferred from homology"/>
<dbReference type="InterPro" id="IPR001650">
    <property type="entry name" value="Helicase_C-like"/>
</dbReference>
<evidence type="ECO:0000256" key="1">
    <source>
        <dbReference type="ARBA" id="ARBA00006847"/>
    </source>
</evidence>
<feature type="domain" description="Helicase ATP-binding" evidence="10">
    <location>
        <begin position="258"/>
        <end position="440"/>
    </location>
</feature>
<dbReference type="Pfam" id="PF22590">
    <property type="entry name" value="Cas3-like_C_2"/>
    <property type="match status" value="1"/>
</dbReference>